<dbReference type="EMBL" id="MK867354">
    <property type="protein sequence ID" value="QFG06376.1"/>
    <property type="molecule type" value="Genomic_DNA"/>
</dbReference>
<keyword evidence="3" id="KW-1185">Reference proteome</keyword>
<dbReference type="Pfam" id="PF01050">
    <property type="entry name" value="MannoseP_isomer"/>
    <property type="match status" value="1"/>
</dbReference>
<reference evidence="2" key="1">
    <citation type="submission" date="2019-04" db="EMBL/GenBank/DDBJ databases">
        <title>Genomic and proteomic characterization of cyanophage S-SCSM1 provides new insights into understanding the viral gene diversity and phage-host interactions.</title>
        <authorList>
            <person name="Wang Q."/>
            <person name="Xu Y."/>
            <person name="Jiao N."/>
            <person name="Zhang R."/>
        </authorList>
    </citation>
    <scope>NUCLEOTIDE SEQUENCE [LARGE SCALE GENOMIC DNA]</scope>
</reference>
<evidence type="ECO:0000259" key="1">
    <source>
        <dbReference type="Pfam" id="PF01050"/>
    </source>
</evidence>
<dbReference type="PANTHER" id="PTHR46390">
    <property type="entry name" value="MANNOSE-1-PHOSPHATE GUANYLYLTRANSFERASE"/>
    <property type="match status" value="1"/>
</dbReference>
<sequence>MTHVQKPWGWYKDLERHHNMVIKKIYVKPFQKISLQKHAHRDEFWYVLSGIGSVQIGNEHRLAHQGETFSIGRGEIHRITAHADGVTFLEVQEGECNEDDIIRLEDDYNRVTDGL</sequence>
<keyword evidence="2" id="KW-0413">Isomerase</keyword>
<dbReference type="GO" id="GO:0009298">
    <property type="term" value="P:GDP-mannose biosynthetic process"/>
    <property type="evidence" value="ECO:0007669"/>
    <property type="project" value="TreeGrafter"/>
</dbReference>
<proteinExistence type="predicted"/>
<organism evidence="2 3">
    <name type="scientific">Synechococcus phage S-SCSM1</name>
    <dbReference type="NCBI Taxonomy" id="2588487"/>
    <lineage>
        <taxon>Viruses</taxon>
        <taxon>Duplodnaviria</taxon>
        <taxon>Heunggongvirae</taxon>
        <taxon>Uroviricota</taxon>
        <taxon>Caudoviricetes</taxon>
        <taxon>Pantevenvirales</taxon>
        <taxon>Kyanoviridae</taxon>
        <taxon>Zhoulongquanvirus</taxon>
        <taxon>Zhoulongquanvirus esscess</taxon>
    </lineage>
</organism>
<dbReference type="GO" id="GO:0005976">
    <property type="term" value="P:polysaccharide metabolic process"/>
    <property type="evidence" value="ECO:0007669"/>
    <property type="project" value="InterPro"/>
</dbReference>
<name>A0A6M2ZIJ5_9CAUD</name>
<dbReference type="InterPro" id="IPR051161">
    <property type="entry name" value="Mannose-6P_isomerase_type2"/>
</dbReference>
<accession>A0A6M2ZIJ5</accession>
<dbReference type="CDD" id="cd02213">
    <property type="entry name" value="cupin_PMI_typeII_C"/>
    <property type="match status" value="1"/>
</dbReference>
<dbReference type="PANTHER" id="PTHR46390:SF1">
    <property type="entry name" value="MANNOSE-1-PHOSPHATE GUANYLYLTRANSFERASE"/>
    <property type="match status" value="1"/>
</dbReference>
<dbReference type="InterPro" id="IPR014710">
    <property type="entry name" value="RmlC-like_jellyroll"/>
</dbReference>
<evidence type="ECO:0000313" key="2">
    <source>
        <dbReference type="EMBL" id="QFG06376.1"/>
    </source>
</evidence>
<feature type="domain" description="Mannose-6-phosphate isomerase type II C-terminal" evidence="1">
    <location>
        <begin position="3"/>
        <end position="106"/>
    </location>
</feature>
<dbReference type="InterPro" id="IPR011051">
    <property type="entry name" value="RmlC_Cupin_sf"/>
</dbReference>
<gene>
    <name evidence="2" type="ORF">SSCSM1_118</name>
</gene>
<dbReference type="GO" id="GO:0004475">
    <property type="term" value="F:mannose-1-phosphate guanylyltransferase (GTP) activity"/>
    <property type="evidence" value="ECO:0007669"/>
    <property type="project" value="TreeGrafter"/>
</dbReference>
<evidence type="ECO:0000313" key="3">
    <source>
        <dbReference type="Proteomes" id="UP000515683"/>
    </source>
</evidence>
<dbReference type="SUPFAM" id="SSF51182">
    <property type="entry name" value="RmlC-like cupins"/>
    <property type="match status" value="1"/>
</dbReference>
<dbReference type="Proteomes" id="UP000515683">
    <property type="component" value="Segment"/>
</dbReference>
<dbReference type="Gene3D" id="2.60.120.10">
    <property type="entry name" value="Jelly Rolls"/>
    <property type="match status" value="1"/>
</dbReference>
<protein>
    <submittedName>
        <fullName evidence="2">Mannose-6-phosphate isomerase</fullName>
    </submittedName>
</protein>
<dbReference type="InterPro" id="IPR001538">
    <property type="entry name" value="Man6P_isomerase-2_C"/>
</dbReference>